<dbReference type="VEuPathDB" id="AmoebaDB:KM1_184140"/>
<dbReference type="InterPro" id="IPR036187">
    <property type="entry name" value="DNA_mismatch_repair_MutS_sf"/>
</dbReference>
<evidence type="ECO:0000256" key="1">
    <source>
        <dbReference type="ARBA" id="ARBA00006271"/>
    </source>
</evidence>
<evidence type="ECO:0000256" key="2">
    <source>
        <dbReference type="ARBA" id="ARBA00022741"/>
    </source>
</evidence>
<dbReference type="Gene3D" id="1.10.1420.10">
    <property type="match status" value="1"/>
</dbReference>
<dbReference type="PROSITE" id="PS00486">
    <property type="entry name" value="DNA_MISMATCH_REPAIR_2"/>
    <property type="match status" value="1"/>
</dbReference>
<name>A0A5K1UXI6_ENTHI</name>
<dbReference type="VEuPathDB" id="AmoebaDB:EHI7A_138650"/>
<dbReference type="InterPro" id="IPR007696">
    <property type="entry name" value="DNA_mismatch_repair_MutS_core"/>
</dbReference>
<dbReference type="InterPro" id="IPR000432">
    <property type="entry name" value="DNA_mismatch_repair_MutS_C"/>
</dbReference>
<dbReference type="GO" id="GO:0006298">
    <property type="term" value="P:mismatch repair"/>
    <property type="evidence" value="ECO:0007669"/>
    <property type="project" value="InterPro"/>
</dbReference>
<keyword evidence="4" id="KW-0238">DNA-binding</keyword>
<dbReference type="OMA" id="CSVYFMP"/>
<keyword evidence="2" id="KW-0547">Nucleotide-binding</keyword>
<dbReference type="Proteomes" id="UP000078387">
    <property type="component" value="Unassembled WGS sequence"/>
</dbReference>
<evidence type="ECO:0000313" key="7">
    <source>
        <dbReference type="EMBL" id="GAT94858.1"/>
    </source>
</evidence>
<dbReference type="SMART" id="SM00534">
    <property type="entry name" value="MUTSac"/>
    <property type="match status" value="1"/>
</dbReference>
<dbReference type="GO" id="GO:0005634">
    <property type="term" value="C:nucleus"/>
    <property type="evidence" value="ECO:0007669"/>
    <property type="project" value="TreeGrafter"/>
</dbReference>
<comment type="caution">
    <text evidence="7">The sequence shown here is derived from an EMBL/GenBank/DDBJ whole genome shotgun (WGS) entry which is preliminary data.</text>
</comment>
<dbReference type="GO" id="GO:0140664">
    <property type="term" value="F:ATP-dependent DNA damage sensor activity"/>
    <property type="evidence" value="ECO:0007669"/>
    <property type="project" value="InterPro"/>
</dbReference>
<accession>A0A5K1UXI6</accession>
<feature type="region of interest" description="Disordered" evidence="5">
    <location>
        <begin position="1"/>
        <end position="61"/>
    </location>
</feature>
<dbReference type="GO" id="GO:0005524">
    <property type="term" value="F:ATP binding"/>
    <property type="evidence" value="ECO:0007669"/>
    <property type="project" value="UniProtKB-KW"/>
</dbReference>
<dbReference type="SMART" id="SM00533">
    <property type="entry name" value="MUTSd"/>
    <property type="match status" value="1"/>
</dbReference>
<gene>
    <name evidence="7" type="ORF">CL6EHI_135130</name>
</gene>
<dbReference type="InterPro" id="IPR045076">
    <property type="entry name" value="MutS"/>
</dbReference>
<dbReference type="VEuPathDB" id="AmoebaDB:EHI8A_150650"/>
<dbReference type="Pfam" id="PF05192">
    <property type="entry name" value="MutS_III"/>
    <property type="match status" value="1"/>
</dbReference>
<reference evidence="7 8" key="1">
    <citation type="submission" date="2016-05" db="EMBL/GenBank/DDBJ databases">
        <title>First whole genome sequencing of Entamoeba histolytica HM1:IMSS-clone-6.</title>
        <authorList>
            <person name="Mukherjee Avik.K."/>
            <person name="Izumyama S."/>
            <person name="Nakada-Tsukui K."/>
            <person name="Nozaki T."/>
        </authorList>
    </citation>
    <scope>NUCLEOTIDE SEQUENCE [LARGE SCALE GENOMIC DNA]</scope>
    <source>
        <strain evidence="7 8">HM1:IMSS clone 6</strain>
    </source>
</reference>
<dbReference type="VEuPathDB" id="AmoebaDB:EHI5A_022050"/>
<feature type="compositionally biased region" description="Basic and acidic residues" evidence="5">
    <location>
        <begin position="106"/>
        <end position="149"/>
    </location>
</feature>
<dbReference type="PANTHER" id="PTHR11361">
    <property type="entry name" value="DNA MISMATCH REPAIR PROTEIN MUTS FAMILY MEMBER"/>
    <property type="match status" value="1"/>
</dbReference>
<feature type="domain" description="DNA mismatch repair proteins mutS family" evidence="6">
    <location>
        <begin position="742"/>
        <end position="758"/>
    </location>
</feature>
<dbReference type="CDD" id="cd03281">
    <property type="entry name" value="ABC_MSH5_euk"/>
    <property type="match status" value="1"/>
</dbReference>
<evidence type="ECO:0000313" key="8">
    <source>
        <dbReference type="Proteomes" id="UP000078387"/>
    </source>
</evidence>
<feature type="compositionally biased region" description="Polar residues" evidence="5">
    <location>
        <begin position="52"/>
        <end position="61"/>
    </location>
</feature>
<dbReference type="GO" id="GO:0030983">
    <property type="term" value="F:mismatched DNA binding"/>
    <property type="evidence" value="ECO:0007669"/>
    <property type="project" value="InterPro"/>
</dbReference>
<evidence type="ECO:0000256" key="5">
    <source>
        <dbReference type="SAM" id="MobiDB-lite"/>
    </source>
</evidence>
<dbReference type="PANTHER" id="PTHR11361:SF20">
    <property type="entry name" value="MUTS PROTEIN HOMOLOG 5"/>
    <property type="match status" value="1"/>
</dbReference>
<dbReference type="Pfam" id="PF00488">
    <property type="entry name" value="MutS_V"/>
    <property type="match status" value="1"/>
</dbReference>
<dbReference type="FunFam" id="1.10.1420.10:FF:000066">
    <property type="entry name" value="DNA mismatch repair protein mutS, putative"/>
    <property type="match status" value="1"/>
</dbReference>
<feature type="region of interest" description="Disordered" evidence="5">
    <location>
        <begin position="105"/>
        <end position="149"/>
    </location>
</feature>
<dbReference type="Gene3D" id="3.40.50.300">
    <property type="entry name" value="P-loop containing nucleotide triphosphate hydrolases"/>
    <property type="match status" value="1"/>
</dbReference>
<evidence type="ECO:0000256" key="4">
    <source>
        <dbReference type="ARBA" id="ARBA00023125"/>
    </source>
</evidence>
<dbReference type="GO" id="GO:0051026">
    <property type="term" value="P:chiasma assembly"/>
    <property type="evidence" value="ECO:0007669"/>
    <property type="project" value="TreeGrafter"/>
</dbReference>
<dbReference type="VEuPathDB" id="AmoebaDB:EHI_135130"/>
<dbReference type="SUPFAM" id="SSF52540">
    <property type="entry name" value="P-loop containing nucleoside triphosphate hydrolases"/>
    <property type="match status" value="1"/>
</dbReference>
<organism evidence="7 8">
    <name type="scientific">Entamoeba histolytica</name>
    <dbReference type="NCBI Taxonomy" id="5759"/>
    <lineage>
        <taxon>Eukaryota</taxon>
        <taxon>Amoebozoa</taxon>
        <taxon>Evosea</taxon>
        <taxon>Archamoebae</taxon>
        <taxon>Mastigamoebida</taxon>
        <taxon>Entamoebidae</taxon>
        <taxon>Entamoeba</taxon>
    </lineage>
</organism>
<sequence length="911" mass="104196">MTDEYDLSPLSDDNSSFTHSHSQHNLLTSDPQSSHLFSSTSSVKKNERFTNPLRTTGTSSSFLQKTPLLSKLLSNSTHPNQSCLNSAQILCDNKSSSQLNFSLDEVIPRNESESSDKSKTRQEKELEEVERNIQRRQETEAKKDNNKEEENTINKITSISIKGSQLGIATIDIEEGKMEISNVFIKRKEYSNINRYIYQTNGNIIITHNHISEEIIKALKRKEQKVIILSSQDFSIETCQKYIQIIPNQMNKRNKEKETNLISLSTYIPLEQNNELTKAIGGLLKYYYQYINEQEEKDKEKYSIKEIKRIEWDKILYIDEHTFKSLCIFKKEEHPDIHSTGGGKEGISLYGCLNKCMTKGGSKLLKEWLLRIEIDKYIIEERQSFQKEIGKEEYKGIIDILRKYLRKTNEFLNLSNKIQMFQMNDNDWIKFYKVIYSIYQIIKLLNEYSFKHRIIIQLESRFQLISTIKNYLEQIFDINHLLQNELFINSSFNNNYDNLILQFKQINTILIEYHSKYHLKYCFFNKLGFLIEIPSFSTSLNSNWNLIFKTVDFYYYKDIHCIELDHSIGDINQKILDLKTLLLDNLSSSLTPYLSLSSSIYNDLSELDVLLDFVVCNMLFNWNLPSIVNPSDPLILSDARNPILELFTSSAIPNSTKILSIPIQIITGPNSSGKTVYLRQVGINVIMALLGCGVCASNAQIPLFSHIFTKFSSSDSSLSSLSAFTTDCSLLSTSLRHLSNDSLLLIDEFGKGTHPSDGLALFIATLRYLQSLGSNAPKTIISTHFISFFHYIDLNKCVPLKMDVLLNQSNNSITFLYHLVNGISDSSYGIHCARLAHLPSSLISRASQIATSLSTSSPILPLSSHLNLEFYYNSLLSNFSNFDVDNGDLSLLLNSISLISSHLSSLKLKPL</sequence>
<dbReference type="SUPFAM" id="SSF48334">
    <property type="entry name" value="DNA repair protein MutS, domain III"/>
    <property type="match status" value="1"/>
</dbReference>
<dbReference type="InterPro" id="IPR027417">
    <property type="entry name" value="P-loop_NTPase"/>
</dbReference>
<evidence type="ECO:0000259" key="6">
    <source>
        <dbReference type="PROSITE" id="PS00486"/>
    </source>
</evidence>
<comment type="similarity">
    <text evidence="1">Belongs to the DNA mismatch repair MutS family.</text>
</comment>
<protein>
    <recommendedName>
        <fullName evidence="6">DNA mismatch repair proteins mutS family domain-containing protein</fullName>
    </recommendedName>
</protein>
<dbReference type="AlphaFoldDB" id="A0A5K1UXI6"/>
<dbReference type="EMBL" id="BDEQ01000001">
    <property type="protein sequence ID" value="GAT94858.1"/>
    <property type="molecule type" value="Genomic_DNA"/>
</dbReference>
<proteinExistence type="inferred from homology"/>
<keyword evidence="3" id="KW-0067">ATP-binding</keyword>
<evidence type="ECO:0000256" key="3">
    <source>
        <dbReference type="ARBA" id="ARBA00022840"/>
    </source>
</evidence>
<dbReference type="SMR" id="A0A5K1UXI6"/>
<dbReference type="FunFam" id="3.40.50.300:FF:003502">
    <property type="entry name" value="DNA mismatch repair protein mutS, putative"/>
    <property type="match status" value="1"/>
</dbReference>
<feature type="compositionally biased region" description="Polar residues" evidence="5">
    <location>
        <begin position="11"/>
        <end position="43"/>
    </location>
</feature>